<dbReference type="InterPro" id="IPR039126">
    <property type="entry name" value="GGACT"/>
</dbReference>
<keyword evidence="6" id="KW-1185">Reference proteome</keyword>
<accession>A0A9W7G9A2</accession>
<protein>
    <recommendedName>
        <fullName evidence="3">Gamma-glutamylcyclotransferase family protein</fullName>
    </recommendedName>
</protein>
<feature type="active site" description="Proton acceptor" evidence="2">
    <location>
        <position position="317"/>
    </location>
</feature>
<dbReference type="CDD" id="cd06661">
    <property type="entry name" value="GGCT_like"/>
    <property type="match status" value="1"/>
</dbReference>
<feature type="domain" description="Gamma-glutamylcyclotransferase AIG2-like" evidence="4">
    <location>
        <begin position="237"/>
        <end position="349"/>
    </location>
</feature>
<proteinExistence type="inferred from homology"/>
<dbReference type="EMBL" id="BRYA01000133">
    <property type="protein sequence ID" value="GMI40643.1"/>
    <property type="molecule type" value="Genomic_DNA"/>
</dbReference>
<dbReference type="Gene3D" id="3.10.490.10">
    <property type="entry name" value="Gamma-glutamyl cyclotransferase-like"/>
    <property type="match status" value="1"/>
</dbReference>
<dbReference type="Proteomes" id="UP001165065">
    <property type="component" value="Unassembled WGS sequence"/>
</dbReference>
<evidence type="ECO:0000256" key="3">
    <source>
        <dbReference type="RuleBase" id="RU367036"/>
    </source>
</evidence>
<dbReference type="InterPro" id="IPR036568">
    <property type="entry name" value="GGCT-like_sf"/>
</dbReference>
<evidence type="ECO:0000259" key="4">
    <source>
        <dbReference type="Pfam" id="PF06094"/>
    </source>
</evidence>
<name>A0A9W7G9A2_9STRA</name>
<dbReference type="PANTHER" id="PTHR12510:SF4">
    <property type="entry name" value="GAMMA-GLUTAMYLAMINECYCLOTRANSFERASE"/>
    <property type="match status" value="1"/>
</dbReference>
<dbReference type="SUPFAM" id="SSF110857">
    <property type="entry name" value="Gamma-glutamyl cyclotransferase-like"/>
    <property type="match status" value="1"/>
</dbReference>
<dbReference type="GO" id="GO:0061929">
    <property type="term" value="F:gamma-glutamylaminecyclotransferase activity"/>
    <property type="evidence" value="ECO:0007669"/>
    <property type="project" value="InterPro"/>
</dbReference>
<dbReference type="GO" id="GO:0005829">
    <property type="term" value="C:cytosol"/>
    <property type="evidence" value="ECO:0007669"/>
    <property type="project" value="TreeGrafter"/>
</dbReference>
<comment type="similarity">
    <text evidence="1 3">Belongs to the gamma-glutamylcyclotransferase family.</text>
</comment>
<organism evidence="5 6">
    <name type="scientific">Triparma columacea</name>
    <dbReference type="NCBI Taxonomy" id="722753"/>
    <lineage>
        <taxon>Eukaryota</taxon>
        <taxon>Sar</taxon>
        <taxon>Stramenopiles</taxon>
        <taxon>Ochrophyta</taxon>
        <taxon>Bolidophyceae</taxon>
        <taxon>Parmales</taxon>
        <taxon>Triparmaceae</taxon>
        <taxon>Triparma</taxon>
    </lineage>
</organism>
<evidence type="ECO:0000256" key="2">
    <source>
        <dbReference type="PIRSR" id="PIRSR639126-1"/>
    </source>
</evidence>
<gene>
    <name evidence="5" type="ORF">TrCOL_g10019</name>
</gene>
<evidence type="ECO:0000313" key="5">
    <source>
        <dbReference type="EMBL" id="GMI40643.1"/>
    </source>
</evidence>
<dbReference type="Pfam" id="PF06094">
    <property type="entry name" value="GGACT"/>
    <property type="match status" value="1"/>
</dbReference>
<dbReference type="AlphaFoldDB" id="A0A9W7G9A2"/>
<dbReference type="InterPro" id="IPR009288">
    <property type="entry name" value="AIG2-like_dom"/>
</dbReference>
<evidence type="ECO:0000256" key="1">
    <source>
        <dbReference type="ARBA" id="ARBA00008861"/>
    </source>
</evidence>
<evidence type="ECO:0000313" key="6">
    <source>
        <dbReference type="Proteomes" id="UP001165065"/>
    </source>
</evidence>
<sequence>MKLSWFIATSSGRVPLRQLSYLDAVLTCDLLMSKPISTPSFTIFPSTSSDPEAYTEGTAKSARDFVMSLVANGRNLELYSGDRYMETVKGKKEEDQEVGVTMYSYEVHISKPKFPIVAKILSTPKSRDAMGKLVKEAACVHNFNLSVKVNAEEDTPPPPPATSATTAAAASALPADMSVMVAMAYSKMQSLERRVVQLESESTRKDKVISSLQKSVVDLHLKLAESNPDDRPPYYAFVYGTLKRGFFNYEKYLGEDAEFGGISSFVTSCKTAKPMKLVVGDFGIPYLLDEQDDDSVQVEGEIFEIDTEKRFHLDYLEGVGEVGDWYDRVKIPVIRDDNGEEQLIDAYISVGARGRVGLNRGVFSTYPMEIHDSEYVNKDGRAVEDEQE</sequence>
<dbReference type="InterPro" id="IPR013024">
    <property type="entry name" value="GGCT-like"/>
</dbReference>
<dbReference type="PANTHER" id="PTHR12510">
    <property type="entry name" value="TROPONIN C-AKIN-1 PROTEIN"/>
    <property type="match status" value="1"/>
</dbReference>
<dbReference type="OrthoDB" id="113620at2759"/>
<comment type="caution">
    <text evidence="5">The sequence shown here is derived from an EMBL/GenBank/DDBJ whole genome shotgun (WGS) entry which is preliminary data.</text>
</comment>
<reference evidence="6" key="1">
    <citation type="journal article" date="2023" name="Commun. Biol.">
        <title>Genome analysis of Parmales, the sister group of diatoms, reveals the evolutionary specialization of diatoms from phago-mixotrophs to photoautotrophs.</title>
        <authorList>
            <person name="Ban H."/>
            <person name="Sato S."/>
            <person name="Yoshikawa S."/>
            <person name="Yamada K."/>
            <person name="Nakamura Y."/>
            <person name="Ichinomiya M."/>
            <person name="Sato N."/>
            <person name="Blanc-Mathieu R."/>
            <person name="Endo H."/>
            <person name="Kuwata A."/>
            <person name="Ogata H."/>
        </authorList>
    </citation>
    <scope>NUCLEOTIDE SEQUENCE [LARGE SCALE GENOMIC DNA]</scope>
</reference>